<comment type="caution">
    <text evidence="1">The sequence shown here is derived from an EMBL/GenBank/DDBJ whole genome shotgun (WGS) entry which is preliminary data.</text>
</comment>
<dbReference type="Proteomes" id="UP000812287">
    <property type="component" value="Unassembled WGS sequence"/>
</dbReference>
<keyword evidence="2" id="KW-1185">Reference proteome</keyword>
<name>A0A9P7VV24_9AGAR</name>
<accession>A0A9P7VV24</accession>
<dbReference type="GeneID" id="66101438"/>
<reference evidence="1" key="1">
    <citation type="submission" date="2020-11" db="EMBL/GenBank/DDBJ databases">
        <title>Adaptations for nitrogen fixation in a non-lichenized fungal sporocarp promotes dispersal by wood-feeding termites.</title>
        <authorList>
            <consortium name="DOE Joint Genome Institute"/>
            <person name="Koch R.A."/>
            <person name="Yoon G."/>
            <person name="Arayal U."/>
            <person name="Lail K."/>
            <person name="Amirebrahimi M."/>
            <person name="Labutti K."/>
            <person name="Lipzen A."/>
            <person name="Riley R."/>
            <person name="Barry K."/>
            <person name="Henrissat B."/>
            <person name="Grigoriev I.V."/>
            <person name="Herr J.R."/>
            <person name="Aime M.C."/>
        </authorList>
    </citation>
    <scope>NUCLEOTIDE SEQUENCE</scope>
    <source>
        <strain evidence="1">MCA 3950</strain>
    </source>
</reference>
<proteinExistence type="predicted"/>
<dbReference type="AlphaFoldDB" id="A0A9P7VV24"/>
<organism evidence="1 2">
    <name type="scientific">Guyanagaster necrorhizus</name>
    <dbReference type="NCBI Taxonomy" id="856835"/>
    <lineage>
        <taxon>Eukaryota</taxon>
        <taxon>Fungi</taxon>
        <taxon>Dikarya</taxon>
        <taxon>Basidiomycota</taxon>
        <taxon>Agaricomycotina</taxon>
        <taxon>Agaricomycetes</taxon>
        <taxon>Agaricomycetidae</taxon>
        <taxon>Agaricales</taxon>
        <taxon>Marasmiineae</taxon>
        <taxon>Physalacriaceae</taxon>
        <taxon>Guyanagaster</taxon>
    </lineage>
</organism>
<evidence type="ECO:0000313" key="2">
    <source>
        <dbReference type="Proteomes" id="UP000812287"/>
    </source>
</evidence>
<evidence type="ECO:0000313" key="1">
    <source>
        <dbReference type="EMBL" id="KAG7446985.1"/>
    </source>
</evidence>
<dbReference type="RefSeq" id="XP_043040485.1">
    <property type="nucleotide sequence ID" value="XM_043179144.1"/>
</dbReference>
<sequence>MDYSVRQLDIQTTVRSTLSYYQEIMGYGAGEFSSELIKKKNPNMPYALLSDKQPLIVLDEPMSLLIRKVHGHLTLPTPLSNLVSLSPSILITLPGATALEPLLVLASELPSGDKASGFSGRLYRTLRLHERSAIYLAQRKASKKRQDFHDLAKSRDRLSSVLLPSMMGEQMTSIIYSTDQD</sequence>
<dbReference type="EMBL" id="MU250533">
    <property type="protein sequence ID" value="KAG7446985.1"/>
    <property type="molecule type" value="Genomic_DNA"/>
</dbReference>
<protein>
    <submittedName>
        <fullName evidence="1">Uncharacterized protein</fullName>
    </submittedName>
</protein>
<gene>
    <name evidence="1" type="ORF">BT62DRAFT_1075718</name>
</gene>